<gene>
    <name evidence="1" type="ORF">C8F04DRAFT_1103298</name>
</gene>
<dbReference type="AlphaFoldDB" id="A0AAD6STV1"/>
<proteinExistence type="predicted"/>
<reference evidence="1" key="1">
    <citation type="submission" date="2023-03" db="EMBL/GenBank/DDBJ databases">
        <title>Massive genome expansion in bonnet fungi (Mycena s.s.) driven by repeated elements and novel gene families across ecological guilds.</title>
        <authorList>
            <consortium name="Lawrence Berkeley National Laboratory"/>
            <person name="Harder C.B."/>
            <person name="Miyauchi S."/>
            <person name="Viragh M."/>
            <person name="Kuo A."/>
            <person name="Thoen E."/>
            <person name="Andreopoulos B."/>
            <person name="Lu D."/>
            <person name="Skrede I."/>
            <person name="Drula E."/>
            <person name="Henrissat B."/>
            <person name="Morin E."/>
            <person name="Kohler A."/>
            <person name="Barry K."/>
            <person name="LaButti K."/>
            <person name="Morin E."/>
            <person name="Salamov A."/>
            <person name="Lipzen A."/>
            <person name="Mereny Z."/>
            <person name="Hegedus B."/>
            <person name="Baldrian P."/>
            <person name="Stursova M."/>
            <person name="Weitz H."/>
            <person name="Taylor A."/>
            <person name="Grigoriev I.V."/>
            <person name="Nagy L.G."/>
            <person name="Martin F."/>
            <person name="Kauserud H."/>
        </authorList>
    </citation>
    <scope>NUCLEOTIDE SEQUENCE</scope>
    <source>
        <strain evidence="1">CBHHK200</strain>
    </source>
</reference>
<protein>
    <submittedName>
        <fullName evidence="1">Uncharacterized protein</fullName>
    </submittedName>
</protein>
<name>A0AAD6STV1_9AGAR</name>
<keyword evidence="2" id="KW-1185">Reference proteome</keyword>
<dbReference type="Proteomes" id="UP001218188">
    <property type="component" value="Unassembled WGS sequence"/>
</dbReference>
<sequence length="238" mass="26666">MSDTLQDRIWSEYTTSPDPALDSLYQVCQGLSRHVLQPSHIVLTGGGFTLHPDLAGPLTELIPAMDRLLRLAERHYGLRSTSSFCQHELHVLTTTTGLFAPATLNQVVWNWVHLVAHLKLAMARLEAFWKNYPLPDPNCPSRMRYILSSLPHSLLVKLPNAFLDSHRVRVMPAPANASQIHRQKAAFIQNIRRHQAETVRAIASRNDFSHTPVSARTCRLRCATIARAAACVVEIRSG</sequence>
<evidence type="ECO:0000313" key="1">
    <source>
        <dbReference type="EMBL" id="KAJ7033961.1"/>
    </source>
</evidence>
<organism evidence="1 2">
    <name type="scientific">Mycena alexandri</name>
    <dbReference type="NCBI Taxonomy" id="1745969"/>
    <lineage>
        <taxon>Eukaryota</taxon>
        <taxon>Fungi</taxon>
        <taxon>Dikarya</taxon>
        <taxon>Basidiomycota</taxon>
        <taxon>Agaricomycotina</taxon>
        <taxon>Agaricomycetes</taxon>
        <taxon>Agaricomycetidae</taxon>
        <taxon>Agaricales</taxon>
        <taxon>Marasmiineae</taxon>
        <taxon>Mycenaceae</taxon>
        <taxon>Mycena</taxon>
    </lineage>
</organism>
<dbReference type="EMBL" id="JARJCM010000061">
    <property type="protein sequence ID" value="KAJ7033961.1"/>
    <property type="molecule type" value="Genomic_DNA"/>
</dbReference>
<evidence type="ECO:0000313" key="2">
    <source>
        <dbReference type="Proteomes" id="UP001218188"/>
    </source>
</evidence>
<comment type="caution">
    <text evidence="1">The sequence shown here is derived from an EMBL/GenBank/DDBJ whole genome shotgun (WGS) entry which is preliminary data.</text>
</comment>
<accession>A0AAD6STV1</accession>